<protein>
    <submittedName>
        <fullName evidence="4">CBS domain-containing membrane protein</fullName>
    </submittedName>
</protein>
<feature type="transmembrane region" description="Helical" evidence="2">
    <location>
        <begin position="73"/>
        <end position="92"/>
    </location>
</feature>
<dbReference type="Pfam" id="PF04982">
    <property type="entry name" value="TM_HPP"/>
    <property type="match status" value="1"/>
</dbReference>
<feature type="domain" description="CBS" evidence="3">
    <location>
        <begin position="238"/>
        <end position="296"/>
    </location>
</feature>
<dbReference type="InterPro" id="IPR000644">
    <property type="entry name" value="CBS_dom"/>
</dbReference>
<dbReference type="PANTHER" id="PTHR33741:SF5">
    <property type="entry name" value="TRANSMEMBRANE PROTEIN DDB_G0269096-RELATED"/>
    <property type="match status" value="1"/>
</dbReference>
<dbReference type="InterPro" id="IPR046342">
    <property type="entry name" value="CBS_dom_sf"/>
</dbReference>
<feature type="transmembrane region" description="Helical" evidence="2">
    <location>
        <begin position="138"/>
        <end position="161"/>
    </location>
</feature>
<proteinExistence type="predicted"/>
<feature type="transmembrane region" description="Helical" evidence="2">
    <location>
        <begin position="21"/>
        <end position="42"/>
    </location>
</feature>
<dbReference type="Proteomes" id="UP001223420">
    <property type="component" value="Unassembled WGS sequence"/>
</dbReference>
<dbReference type="PANTHER" id="PTHR33741">
    <property type="entry name" value="TRANSMEMBRANE PROTEIN DDB_G0269096-RELATED"/>
    <property type="match status" value="1"/>
</dbReference>
<dbReference type="CDD" id="cd04600">
    <property type="entry name" value="CBS_pair_HPP_assoc"/>
    <property type="match status" value="1"/>
</dbReference>
<dbReference type="InterPro" id="IPR058581">
    <property type="entry name" value="TM_HPP"/>
</dbReference>
<organism evidence="4 5">
    <name type="scientific">Methylobacterium brachiatum</name>
    <dbReference type="NCBI Taxonomy" id="269660"/>
    <lineage>
        <taxon>Bacteria</taxon>
        <taxon>Pseudomonadati</taxon>
        <taxon>Pseudomonadota</taxon>
        <taxon>Alphaproteobacteria</taxon>
        <taxon>Hyphomicrobiales</taxon>
        <taxon>Methylobacteriaceae</taxon>
        <taxon>Methylobacterium</taxon>
    </lineage>
</organism>
<evidence type="ECO:0000313" key="4">
    <source>
        <dbReference type="EMBL" id="MDQ0542001.1"/>
    </source>
</evidence>
<feature type="transmembrane region" description="Helical" evidence="2">
    <location>
        <begin position="98"/>
        <end position="117"/>
    </location>
</feature>
<gene>
    <name evidence="4" type="ORF">QO001_000909</name>
</gene>
<accession>A0AAJ1TP71</accession>
<comment type="caution">
    <text evidence="4">The sequence shown here is derived from an EMBL/GenBank/DDBJ whole genome shotgun (WGS) entry which is preliminary data.</text>
</comment>
<reference evidence="4" key="1">
    <citation type="submission" date="2023-07" db="EMBL/GenBank/DDBJ databases">
        <title>Genomic Encyclopedia of Type Strains, Phase IV (KMG-IV): sequencing the most valuable type-strain genomes for metagenomic binning, comparative biology and taxonomic classification.</title>
        <authorList>
            <person name="Goeker M."/>
        </authorList>
    </citation>
    <scope>NUCLEOTIDE SEQUENCE</scope>
    <source>
        <strain evidence="4">DSM 19569</strain>
    </source>
</reference>
<dbReference type="SUPFAM" id="SSF54631">
    <property type="entry name" value="CBS-domain pair"/>
    <property type="match status" value="1"/>
</dbReference>
<dbReference type="RefSeq" id="WP_230366632.1">
    <property type="nucleotide sequence ID" value="NZ_JAJALK010000006.1"/>
</dbReference>
<dbReference type="AlphaFoldDB" id="A0AAJ1TP71"/>
<dbReference type="Gene3D" id="3.10.580.10">
    <property type="entry name" value="CBS-domain"/>
    <property type="match status" value="1"/>
</dbReference>
<evidence type="ECO:0000259" key="3">
    <source>
        <dbReference type="PROSITE" id="PS51371"/>
    </source>
</evidence>
<dbReference type="PROSITE" id="PS51371">
    <property type="entry name" value="CBS"/>
    <property type="match status" value="2"/>
</dbReference>
<evidence type="ECO:0000313" key="5">
    <source>
        <dbReference type="Proteomes" id="UP001223420"/>
    </source>
</evidence>
<dbReference type="InterPro" id="IPR007065">
    <property type="entry name" value="HPP"/>
</dbReference>
<evidence type="ECO:0000256" key="2">
    <source>
        <dbReference type="SAM" id="Phobius"/>
    </source>
</evidence>
<dbReference type="EMBL" id="JAUSWL010000001">
    <property type="protein sequence ID" value="MDQ0542001.1"/>
    <property type="molecule type" value="Genomic_DNA"/>
</dbReference>
<dbReference type="Pfam" id="PF00571">
    <property type="entry name" value="CBS"/>
    <property type="match status" value="2"/>
</dbReference>
<feature type="domain" description="CBS" evidence="3">
    <location>
        <begin position="320"/>
        <end position="377"/>
    </location>
</feature>
<keyword evidence="2" id="KW-0812">Transmembrane</keyword>
<name>A0AAJ1TP71_9HYPH</name>
<feature type="transmembrane region" description="Helical" evidence="2">
    <location>
        <begin position="48"/>
        <end position="66"/>
    </location>
</feature>
<dbReference type="SMART" id="SM00116">
    <property type="entry name" value="CBS"/>
    <property type="match status" value="2"/>
</dbReference>
<keyword evidence="2" id="KW-0472">Membrane</keyword>
<keyword evidence="2" id="KW-1133">Transmembrane helix</keyword>
<evidence type="ECO:0000256" key="1">
    <source>
        <dbReference type="PROSITE-ProRule" id="PRU00703"/>
    </source>
</evidence>
<keyword evidence="1" id="KW-0129">CBS domain</keyword>
<sequence>MRSLLSRLLPELTPVSKRERLRSAAGALLGILATGLVCRAAIGPEAAPVLIAPMGASAVLLFAVPASPLAQPWSILGGNLVAALVGVTAATWVPDPFVAASVAIGLAIALMMALRCLHPPSGAVALTAVLGGPAIRELGYGFVLWPVAANSLLLLSAALLFNNLTGRAYPHLRPAGPRTDDRAPASRLGFLASDLDAALQDFDQLLDVDRSDLEQILRRVQMRVYGRRPGQTTCAAIMSRDVIGVAPHDSLAQALHLLRRHRIKALPVTDERARVLGIVTQTDLLDKAEWDRSGPRLGLGRRLQLTVERGRAPHGCAADIMSAVEPVTPDTPLAELVLRMAEAALHHLPVVDPDGRLVGIVSQTDLIPALMADAGPGGPARARRAADAVPA</sequence>